<organism evidence="2 3">
    <name type="scientific">Marilutibacter chinensis</name>
    <dbReference type="NCBI Taxonomy" id="2912247"/>
    <lineage>
        <taxon>Bacteria</taxon>
        <taxon>Pseudomonadati</taxon>
        <taxon>Pseudomonadota</taxon>
        <taxon>Gammaproteobacteria</taxon>
        <taxon>Lysobacterales</taxon>
        <taxon>Lysobacteraceae</taxon>
        <taxon>Marilutibacter</taxon>
    </lineage>
</organism>
<reference evidence="2 3" key="3">
    <citation type="submission" date="2022-01" db="EMBL/GenBank/DDBJ databases">
        <authorList>
            <person name="Zhou L.Y."/>
        </authorList>
    </citation>
    <scope>NUCLEOTIDE SEQUENCE [LARGE SCALE GENOMIC DNA]</scope>
    <source>
        <strain evidence="2 3">TLK-CK17</strain>
    </source>
</reference>
<sequence length="130" mass="14815">MRRHIASIALLVHDYDEAIAWYRDALGFALIEDTDQGGGKRWVRMAPGSDPRFSLLLARADNPRQQAVVGDQHGGRVGYFLYTDDFQRDFAAMTHKGVRFLEAPREEAYGTVAVFEDLYGNRWDLLEPKP</sequence>
<dbReference type="Proteomes" id="UP001430796">
    <property type="component" value="Unassembled WGS sequence"/>
</dbReference>
<dbReference type="PANTHER" id="PTHR36437:SF2">
    <property type="entry name" value="GLYOXALASE_BLEOMYCIN RESISTANCE PROTEIN_DIOXYGENASE"/>
    <property type="match status" value="1"/>
</dbReference>
<dbReference type="InterPro" id="IPR004360">
    <property type="entry name" value="Glyas_Fos-R_dOase_dom"/>
</dbReference>
<dbReference type="PROSITE" id="PS51819">
    <property type="entry name" value="VOC"/>
    <property type="match status" value="1"/>
</dbReference>
<reference evidence="3" key="2">
    <citation type="submission" date="2022-01" db="EMBL/GenBank/DDBJ databases">
        <title>Lysobacter chinensis sp. nov., a bacterium isolated from cow dung compost.</title>
        <authorList>
            <person name="Zhou L.Y."/>
        </authorList>
    </citation>
    <scope>NUCLEOTIDE SEQUENCE [LARGE SCALE GENOMIC DNA]</scope>
    <source>
        <strain evidence="3">TLK-CK17</strain>
    </source>
</reference>
<dbReference type="PANTHER" id="PTHR36437">
    <property type="entry name" value="GLYOXALASE/BLEOMYCIN RESISTANCE PROTEIN/DIOXYGENASE"/>
    <property type="match status" value="1"/>
</dbReference>
<dbReference type="InterPro" id="IPR029068">
    <property type="entry name" value="Glyas_Bleomycin-R_OHBP_Dase"/>
</dbReference>
<gene>
    <name evidence="2" type="ORF">L3V18_18990</name>
</gene>
<dbReference type="Pfam" id="PF00903">
    <property type="entry name" value="Glyoxalase"/>
    <property type="match status" value="1"/>
</dbReference>
<name>A0ABS9HYB4_9GAMM</name>
<evidence type="ECO:0000313" key="3">
    <source>
        <dbReference type="Proteomes" id="UP001430796"/>
    </source>
</evidence>
<protein>
    <submittedName>
        <fullName evidence="2">VOC family protein</fullName>
    </submittedName>
</protein>
<dbReference type="Gene3D" id="3.10.180.10">
    <property type="entry name" value="2,3-Dihydroxybiphenyl 1,2-Dioxygenase, domain 1"/>
    <property type="match status" value="1"/>
</dbReference>
<keyword evidence="3" id="KW-1185">Reference proteome</keyword>
<accession>A0ABS9HYB4</accession>
<evidence type="ECO:0000313" key="2">
    <source>
        <dbReference type="EMBL" id="MCF7223839.1"/>
    </source>
</evidence>
<comment type="caution">
    <text evidence="2">The sequence shown here is derived from an EMBL/GenBank/DDBJ whole genome shotgun (WGS) entry which is preliminary data.</text>
</comment>
<dbReference type="EMBL" id="JAKJPO010000024">
    <property type="protein sequence ID" value="MCF7223839.1"/>
    <property type="molecule type" value="Genomic_DNA"/>
</dbReference>
<reference evidence="2 3" key="1">
    <citation type="submission" date="2022-01" db="EMBL/GenBank/DDBJ databases">
        <title>Lysobacter chinensis sp. nov., a bacterium isolated from cow dung compost.</title>
        <authorList>
            <person name="Liu Y."/>
        </authorList>
    </citation>
    <scope>NUCLEOTIDE SEQUENCE [LARGE SCALE GENOMIC DNA]</scope>
    <source>
        <strain evidence="2 3">TLK-CK17</strain>
    </source>
</reference>
<dbReference type="SUPFAM" id="SSF54593">
    <property type="entry name" value="Glyoxalase/Bleomycin resistance protein/Dihydroxybiphenyl dioxygenase"/>
    <property type="match status" value="1"/>
</dbReference>
<feature type="domain" description="VOC" evidence="1">
    <location>
        <begin position="4"/>
        <end position="128"/>
    </location>
</feature>
<proteinExistence type="predicted"/>
<dbReference type="InterPro" id="IPR037523">
    <property type="entry name" value="VOC_core"/>
</dbReference>
<dbReference type="RefSeq" id="WP_237057005.1">
    <property type="nucleotide sequence ID" value="NZ_JAKJPO010000024.1"/>
</dbReference>
<evidence type="ECO:0000259" key="1">
    <source>
        <dbReference type="PROSITE" id="PS51819"/>
    </source>
</evidence>